<organism evidence="2 3">
    <name type="scientific">Halopseudomonas salegens</name>
    <dbReference type="NCBI Taxonomy" id="1434072"/>
    <lineage>
        <taxon>Bacteria</taxon>
        <taxon>Pseudomonadati</taxon>
        <taxon>Pseudomonadota</taxon>
        <taxon>Gammaproteobacteria</taxon>
        <taxon>Pseudomonadales</taxon>
        <taxon>Pseudomonadaceae</taxon>
        <taxon>Halopseudomonas</taxon>
    </lineage>
</organism>
<feature type="transmembrane region" description="Helical" evidence="1">
    <location>
        <begin position="283"/>
        <end position="302"/>
    </location>
</feature>
<dbReference type="RefSeq" id="WP_092389288.1">
    <property type="nucleotide sequence ID" value="NZ_LT629787.1"/>
</dbReference>
<dbReference type="AlphaFoldDB" id="A0A1H2HZZ8"/>
<feature type="transmembrane region" description="Helical" evidence="1">
    <location>
        <begin position="115"/>
        <end position="132"/>
    </location>
</feature>
<evidence type="ECO:0000256" key="1">
    <source>
        <dbReference type="SAM" id="Phobius"/>
    </source>
</evidence>
<gene>
    <name evidence="2" type="ORF">SAMN05216210_3441</name>
</gene>
<keyword evidence="1" id="KW-1133">Transmembrane helix</keyword>
<feature type="transmembrane region" description="Helical" evidence="1">
    <location>
        <begin position="314"/>
        <end position="330"/>
    </location>
</feature>
<feature type="transmembrane region" description="Helical" evidence="1">
    <location>
        <begin position="75"/>
        <end position="95"/>
    </location>
</feature>
<protein>
    <recommendedName>
        <fullName evidence="4">4-amino-4-deoxy-L-arabinose transferase-like glycosyltransferase</fullName>
    </recommendedName>
</protein>
<keyword evidence="3" id="KW-1185">Reference proteome</keyword>
<feature type="transmembrane region" description="Helical" evidence="1">
    <location>
        <begin position="20"/>
        <end position="41"/>
    </location>
</feature>
<feature type="transmembrane region" description="Helical" evidence="1">
    <location>
        <begin position="368"/>
        <end position="388"/>
    </location>
</feature>
<feature type="transmembrane region" description="Helical" evidence="1">
    <location>
        <begin position="167"/>
        <end position="195"/>
    </location>
</feature>
<sequence length="555" mass="60568">MSATFSSTATQCSSARQNLIGFLSIALAAFIVQILAFAPVFNLYDDGIIAFGAMRVLGGEIPYRDFWSMYGPGQFYAVAGLFAAFGTDDLTVRLYGITLKALSTATCFSLVRLNTGPLVAMGAAAIGFLVLFGMQLDGFPVFPALLLLMLAILSLPRSSNPAAPRLLLTGAIIGLAALFRHDLGFYFCLALAAMVSHQQFVSRANKTEALWHTGRICSGYALGVLVVLLPVFLLLLRAAGAEDLWFNLVLAPATIYADHRALPWPGSDLLAISRHHYSVLAEYAVYLPFLALPILLLTHIRLRRQRTYTAQPERSSLLVLLAVCSLLFTLKGSVRVSAVHMLPAILLSVICLASLWPQLRPGLIRAPASLALLLVSAVLAGAACLPGIQLVKNNLSQNLDHWLSTPVQLPCQDSQLPRGHCVAVDADYQRASDYILAHTQPGDPIYVGSGRHDKVFVNAVGLYFLLDRSSATYWHELHPGIQTQARVQQEMIDSFTRQPPRLAILDERWDSMQEPNASAQSSGNHALDVFFREHYTESARFGPIRVLQPIAAAFE</sequence>
<proteinExistence type="predicted"/>
<feature type="transmembrane region" description="Helical" evidence="1">
    <location>
        <begin position="139"/>
        <end position="155"/>
    </location>
</feature>
<reference evidence="3" key="1">
    <citation type="submission" date="2016-10" db="EMBL/GenBank/DDBJ databases">
        <authorList>
            <person name="Varghese N."/>
            <person name="Submissions S."/>
        </authorList>
    </citation>
    <scope>NUCLEOTIDE SEQUENCE [LARGE SCALE GENOMIC DNA]</scope>
    <source>
        <strain evidence="3">CECT 8338</strain>
    </source>
</reference>
<evidence type="ECO:0000313" key="2">
    <source>
        <dbReference type="EMBL" id="SDU37349.1"/>
    </source>
</evidence>
<keyword evidence="1" id="KW-0472">Membrane</keyword>
<keyword evidence="1" id="KW-0812">Transmembrane</keyword>
<dbReference type="EMBL" id="LT629787">
    <property type="protein sequence ID" value="SDU37349.1"/>
    <property type="molecule type" value="Genomic_DNA"/>
</dbReference>
<dbReference type="OrthoDB" id="2675565at2"/>
<evidence type="ECO:0008006" key="4">
    <source>
        <dbReference type="Google" id="ProtNLM"/>
    </source>
</evidence>
<feature type="transmembrane region" description="Helical" evidence="1">
    <location>
        <begin position="216"/>
        <end position="236"/>
    </location>
</feature>
<accession>A0A1H2HZZ8</accession>
<dbReference type="Proteomes" id="UP000243924">
    <property type="component" value="Chromosome I"/>
</dbReference>
<name>A0A1H2HZZ8_9GAMM</name>
<feature type="transmembrane region" description="Helical" evidence="1">
    <location>
        <begin position="336"/>
        <end position="356"/>
    </location>
</feature>
<evidence type="ECO:0000313" key="3">
    <source>
        <dbReference type="Proteomes" id="UP000243924"/>
    </source>
</evidence>